<name>A0AAD5P4X3_ACENE</name>
<dbReference type="SMART" id="SM00185">
    <property type="entry name" value="ARM"/>
    <property type="match status" value="1"/>
</dbReference>
<keyword evidence="2" id="KW-0963">Cytoplasm</keyword>
<keyword evidence="9" id="KW-1185">Reference proteome</keyword>
<dbReference type="GO" id="GO:0000278">
    <property type="term" value="P:mitotic cell cycle"/>
    <property type="evidence" value="ECO:0007669"/>
    <property type="project" value="TreeGrafter"/>
</dbReference>
<reference evidence="8" key="2">
    <citation type="submission" date="2023-02" db="EMBL/GenBank/DDBJ databases">
        <authorList>
            <person name="Swenson N.G."/>
            <person name="Wegrzyn J.L."/>
            <person name="Mcevoy S.L."/>
        </authorList>
    </citation>
    <scope>NUCLEOTIDE SEQUENCE</scope>
    <source>
        <strain evidence="8">91603</strain>
        <tissue evidence="8">Leaf</tissue>
    </source>
</reference>
<dbReference type="GO" id="GO:0051295">
    <property type="term" value="P:establishment of meiotic spindle localization"/>
    <property type="evidence" value="ECO:0007669"/>
    <property type="project" value="TreeGrafter"/>
</dbReference>
<evidence type="ECO:0000313" key="7">
    <source>
        <dbReference type="EMBL" id="KAI9198577.1"/>
    </source>
</evidence>
<dbReference type="GO" id="GO:0000922">
    <property type="term" value="C:spindle pole"/>
    <property type="evidence" value="ECO:0007669"/>
    <property type="project" value="TreeGrafter"/>
</dbReference>
<comment type="caution">
    <text evidence="8">The sequence shown here is derived from an EMBL/GenBank/DDBJ whole genome shotgun (WGS) entry which is preliminary data.</text>
</comment>
<evidence type="ECO:0000256" key="2">
    <source>
        <dbReference type="ARBA" id="ARBA00022490"/>
    </source>
</evidence>
<dbReference type="SUPFAM" id="SSF48371">
    <property type="entry name" value="ARM repeat"/>
    <property type="match status" value="1"/>
</dbReference>
<proteinExistence type="predicted"/>
<evidence type="ECO:0000256" key="5">
    <source>
        <dbReference type="PROSITE-ProRule" id="PRU00259"/>
    </source>
</evidence>
<dbReference type="Pfam" id="PF00612">
    <property type="entry name" value="IQ"/>
    <property type="match status" value="10"/>
</dbReference>
<dbReference type="SUPFAM" id="SSF47576">
    <property type="entry name" value="Calponin-homology domain, CH-domain"/>
    <property type="match status" value="1"/>
</dbReference>
<evidence type="ECO:0000256" key="6">
    <source>
        <dbReference type="SAM" id="MobiDB-lite"/>
    </source>
</evidence>
<feature type="compositionally biased region" description="Pro residues" evidence="6">
    <location>
        <begin position="1"/>
        <end position="18"/>
    </location>
</feature>
<keyword evidence="4" id="KW-0112">Calmodulin-binding</keyword>
<feature type="region of interest" description="Disordered" evidence="6">
    <location>
        <begin position="1"/>
        <end position="81"/>
    </location>
</feature>
<dbReference type="EMBL" id="JAJSOW010000002">
    <property type="protein sequence ID" value="KAI9199130.1"/>
    <property type="molecule type" value="Genomic_DNA"/>
</dbReference>
<dbReference type="SMART" id="SM00015">
    <property type="entry name" value="IQ"/>
    <property type="match status" value="15"/>
</dbReference>
<feature type="repeat" description="ARM" evidence="5">
    <location>
        <begin position="1235"/>
        <end position="1268"/>
    </location>
</feature>
<dbReference type="InterPro" id="IPR016024">
    <property type="entry name" value="ARM-type_fold"/>
</dbReference>
<dbReference type="InterPro" id="IPR000225">
    <property type="entry name" value="Armadillo"/>
</dbReference>
<feature type="compositionally biased region" description="Polar residues" evidence="6">
    <location>
        <begin position="53"/>
        <end position="63"/>
    </location>
</feature>
<protein>
    <recommendedName>
        <fullName evidence="10">Abnormal spindle-like microcephaly-associated protein homolog</fullName>
    </recommendedName>
</protein>
<dbReference type="EMBL" id="JAJSOW010000002">
    <property type="protein sequence ID" value="KAI9198577.1"/>
    <property type="molecule type" value="Genomic_DNA"/>
</dbReference>
<comment type="subcellular location">
    <subcellularLocation>
        <location evidence="1">Cytoplasm</location>
    </subcellularLocation>
</comment>
<dbReference type="GO" id="GO:0005516">
    <property type="term" value="F:calmodulin binding"/>
    <property type="evidence" value="ECO:0007669"/>
    <property type="project" value="UniProtKB-KW"/>
</dbReference>
<evidence type="ECO:0000256" key="3">
    <source>
        <dbReference type="ARBA" id="ARBA00022737"/>
    </source>
</evidence>
<organism evidence="8 9">
    <name type="scientific">Acer negundo</name>
    <name type="common">Box elder</name>
    <dbReference type="NCBI Taxonomy" id="4023"/>
    <lineage>
        <taxon>Eukaryota</taxon>
        <taxon>Viridiplantae</taxon>
        <taxon>Streptophyta</taxon>
        <taxon>Embryophyta</taxon>
        <taxon>Tracheophyta</taxon>
        <taxon>Spermatophyta</taxon>
        <taxon>Magnoliopsida</taxon>
        <taxon>eudicotyledons</taxon>
        <taxon>Gunneridae</taxon>
        <taxon>Pentapetalae</taxon>
        <taxon>rosids</taxon>
        <taxon>malvids</taxon>
        <taxon>Sapindales</taxon>
        <taxon>Sapindaceae</taxon>
        <taxon>Hippocastanoideae</taxon>
        <taxon>Acereae</taxon>
        <taxon>Acer</taxon>
    </lineage>
</organism>
<dbReference type="GO" id="GO:0005737">
    <property type="term" value="C:cytoplasm"/>
    <property type="evidence" value="ECO:0007669"/>
    <property type="project" value="UniProtKB-SubCell"/>
</dbReference>
<dbReference type="InterPro" id="IPR027417">
    <property type="entry name" value="P-loop_NTPase"/>
</dbReference>
<sequence length="1373" mass="158655">MDADQPPSPAPSLYPRPPSTSSLLRDVSNFKTPKRPQQTTNYHSPCPDKFFTASKQTPKSMYSHSLHRRGPPSVLSKSKTKTAAARRLKLLELEQSQSAYKSHLRKEQSLKTLSKSLTVWLNFLLQNPKSCGCRSNRTDFDNRAGPALVIGKGKREGGEVVTWRSPKRQRDNWWRGGGNETIENEAGFLDSKYLKLNNSLKEVCSFNNLKQRMRVYLSLTCCKEICDVMTQVTKNIDEGRLRMKSHCPIVTDVGMKEKAIRVLMCYNPTWLRIGLYVIFGGDSLLLNEDINSDQEISFLKMIIEKQFFTHAGLAKTYAYNKNVEGLYKPGYYEILGNIILKRFLLLVLKIVVPSDTCKKNLTNCGIALQYLRQAGLKLYDQDGTEIIEDDVANGDKELVLSLLWNMFVHLQLPLLINKSIFEEEICKISETRELEQLNSVDSTSLDLLLNWIQVICKKYDFGIENFSSLVDGKAIWCLLDFYFRKELCCSCFSKDDTRGEESIMSATDYHDAFHNFILSQKLTKLLGNFPEVLQMSDILEHNGACSDQSVVILLVFLASQLMVKKNMDQLNFHKLLGCNCKSSERRRSNINRCLVNSGAFPVQEEKDHSTEDAARKFKALQAWWREMADNKYNDVSKPPIATLQSLSTSKGSINIETVLMLPENASKVIQSHFRSLIARRNFLKMRNAVLLLQIVSRAWLAVKQNSALNNSETNRENQKQSEKFGSYVKLFAERHSFVKLKRSVLLIQQATRLWITRIHQVGSNTIHGASSPDILNGATDGEKFDHGITEFEKAPLLCQNKVETDLETEAAVSIQFAWLNFKSRKSLREKCFAATKIQSHFRGWLLRRRFLDQRRAAIQIQNDFRFLRCWREFQQYKTATKSAIVIQSYMRGWIARRRARRLKYLVVVIQSHVQGWTARQKVARKKHCIVLIQSYWKGHLARKKSSQQLLDMHLRVQKSATNVVKLQRWWRHVLLLNLRTKSTIIIQSHVRGWTARQKVARKKHCIVLIQSYWKGHLAQKESNQKLLDMRLRVQKSATNVVKLQRWWRHVLLLKLRTRSAIIIQSHVRGWTARQKVARKKHCIVLIQSYWKGHLAQKKSSQQLMDMRLRLQRWWRHVLLLKLRTRSAIIIQSHVRGWIARQKVYREKHCIVLIQSYWKGYLARKESNQQLLDLRFRVQKSATNVDDSRRIINRLLFALSELLSMKSVTGILHTCATLDMATEHSQKCCEKLVAAGAIGTLLKLIQSISRSIPDQEVLKHALSTLRNLARYPHLIEVLIDCHGSVETIFLEMLRNKDDGYFIASQILKKICSNQKGLEAICKLRPHLKRLKSLVEELTRKASLEKRNTRSLALRENIERRLGEATELVKLITHG</sequence>
<dbReference type="InterPro" id="IPR011989">
    <property type="entry name" value="ARM-like"/>
</dbReference>
<dbReference type="InterPro" id="IPR000048">
    <property type="entry name" value="IQ_motif_EF-hand-BS"/>
</dbReference>
<dbReference type="GO" id="GO:0007051">
    <property type="term" value="P:spindle organization"/>
    <property type="evidence" value="ECO:0007669"/>
    <property type="project" value="TreeGrafter"/>
</dbReference>
<dbReference type="CDD" id="cd23767">
    <property type="entry name" value="IQCD"/>
    <property type="match status" value="1"/>
</dbReference>
<dbReference type="Proteomes" id="UP001064489">
    <property type="component" value="Chromosome 13"/>
</dbReference>
<dbReference type="InterPro" id="IPR051185">
    <property type="entry name" value="ASPM"/>
</dbReference>
<dbReference type="PANTHER" id="PTHR22706">
    <property type="entry name" value="ASSEMBLY FACTOR FOR SPINDLE MICROTUBULES"/>
    <property type="match status" value="1"/>
</dbReference>
<accession>A0AAD5P4X3</accession>
<evidence type="ECO:0000256" key="1">
    <source>
        <dbReference type="ARBA" id="ARBA00004496"/>
    </source>
</evidence>
<dbReference type="PROSITE" id="PS50096">
    <property type="entry name" value="IQ"/>
    <property type="match status" value="10"/>
</dbReference>
<dbReference type="Gene3D" id="1.25.10.10">
    <property type="entry name" value="Leucine-rich Repeat Variant"/>
    <property type="match status" value="1"/>
</dbReference>
<dbReference type="PROSITE" id="PS50176">
    <property type="entry name" value="ARM_REPEAT"/>
    <property type="match status" value="1"/>
</dbReference>
<dbReference type="Gene3D" id="1.20.5.190">
    <property type="match status" value="7"/>
</dbReference>
<keyword evidence="3" id="KW-0677">Repeat</keyword>
<evidence type="ECO:0008006" key="10">
    <source>
        <dbReference type="Google" id="ProtNLM"/>
    </source>
</evidence>
<dbReference type="InterPro" id="IPR036872">
    <property type="entry name" value="CH_dom_sf"/>
</dbReference>
<reference evidence="8 9" key="1">
    <citation type="journal article" date="2022" name="Plant J.">
        <title>Strategies of tolerance reflected in two North American maple genomes.</title>
        <authorList>
            <person name="McEvoy S.L."/>
            <person name="Sezen U.U."/>
            <person name="Trouern-Trend A."/>
            <person name="McMahon S.M."/>
            <person name="Schaberg P.G."/>
            <person name="Yang J."/>
            <person name="Wegrzyn J.L."/>
            <person name="Swenson N.G."/>
        </authorList>
    </citation>
    <scope>NUCLEOTIDE SEQUENCE [LARGE SCALE GENOMIC DNA]</scope>
    <source>
        <strain evidence="8">91603</strain>
    </source>
</reference>
<evidence type="ECO:0000256" key="4">
    <source>
        <dbReference type="ARBA" id="ARBA00022860"/>
    </source>
</evidence>
<evidence type="ECO:0000313" key="9">
    <source>
        <dbReference type="Proteomes" id="UP001064489"/>
    </source>
</evidence>
<dbReference type="SUPFAM" id="SSF52540">
    <property type="entry name" value="P-loop containing nucleoside triphosphate hydrolases"/>
    <property type="match status" value="5"/>
</dbReference>
<dbReference type="PANTHER" id="PTHR22706:SF1">
    <property type="entry name" value="ASSEMBLY FACTOR FOR SPINDLE MICROTUBULES"/>
    <property type="match status" value="1"/>
</dbReference>
<dbReference type="Gene3D" id="1.10.418.10">
    <property type="entry name" value="Calponin-like domain"/>
    <property type="match status" value="1"/>
</dbReference>
<evidence type="ECO:0000313" key="8">
    <source>
        <dbReference type="EMBL" id="KAI9199130.1"/>
    </source>
</evidence>
<gene>
    <name evidence="7" type="ORF">LWI28_018467</name>
    <name evidence="8" type="ORF">LWI28_028033</name>
</gene>
<feature type="compositionally biased region" description="Polar residues" evidence="6">
    <location>
        <begin position="29"/>
        <end position="43"/>
    </location>
</feature>